<dbReference type="AlphaFoldDB" id="A0A2H1VXX7"/>
<dbReference type="EMBL" id="ODYU01005069">
    <property type="protein sequence ID" value="SOQ45586.1"/>
    <property type="molecule type" value="Genomic_DNA"/>
</dbReference>
<gene>
    <name evidence="1" type="ORF">SFRICE_006432</name>
</gene>
<accession>A0A2H1VXX7</accession>
<evidence type="ECO:0000313" key="1">
    <source>
        <dbReference type="EMBL" id="SOQ45586.1"/>
    </source>
</evidence>
<sequence length="167" mass="17781">MKSNKYKTYRGIIHFNNSQTDQIDCTFGAVAGQLAAVQGVACSVPARNNSLCDPQIVAVGVSCACEIISPSAASHHHTNSLARPGFIMMYSFTVCDWCLNNLRHITRLRLIGLAIDCTVGAVAGQLAAEQRVAGSIPVRNSLCDPQIVVSGLGVMFRKPGGGWFTGK</sequence>
<reference evidence="1" key="1">
    <citation type="submission" date="2016-07" db="EMBL/GenBank/DDBJ databases">
        <authorList>
            <person name="Bretaudeau A."/>
        </authorList>
    </citation>
    <scope>NUCLEOTIDE SEQUENCE</scope>
    <source>
        <strain evidence="1">Rice</strain>
        <tissue evidence="1">Whole body</tissue>
    </source>
</reference>
<organism evidence="1">
    <name type="scientific">Spodoptera frugiperda</name>
    <name type="common">Fall armyworm</name>
    <dbReference type="NCBI Taxonomy" id="7108"/>
    <lineage>
        <taxon>Eukaryota</taxon>
        <taxon>Metazoa</taxon>
        <taxon>Ecdysozoa</taxon>
        <taxon>Arthropoda</taxon>
        <taxon>Hexapoda</taxon>
        <taxon>Insecta</taxon>
        <taxon>Pterygota</taxon>
        <taxon>Neoptera</taxon>
        <taxon>Endopterygota</taxon>
        <taxon>Lepidoptera</taxon>
        <taxon>Glossata</taxon>
        <taxon>Ditrysia</taxon>
        <taxon>Noctuoidea</taxon>
        <taxon>Noctuidae</taxon>
        <taxon>Amphipyrinae</taxon>
        <taxon>Spodoptera</taxon>
    </lineage>
</organism>
<name>A0A2H1VXX7_SPOFR</name>
<proteinExistence type="predicted"/>
<protein>
    <submittedName>
        <fullName evidence="1">SFRICE_006432</fullName>
    </submittedName>
</protein>